<organism evidence="20 21">
    <name type="scientific">Physcomitrium patens</name>
    <name type="common">Spreading-leaved earth moss</name>
    <name type="synonym">Physcomitrella patens</name>
    <dbReference type="NCBI Taxonomy" id="3218"/>
    <lineage>
        <taxon>Eukaryota</taxon>
        <taxon>Viridiplantae</taxon>
        <taxon>Streptophyta</taxon>
        <taxon>Embryophyta</taxon>
        <taxon>Bryophyta</taxon>
        <taxon>Bryophytina</taxon>
        <taxon>Bryopsida</taxon>
        <taxon>Funariidae</taxon>
        <taxon>Funariales</taxon>
        <taxon>Funariaceae</taxon>
        <taxon>Physcomitrium</taxon>
    </lineage>
</organism>
<dbReference type="EnsemblPlants" id="Pp3c13_7630V3.1">
    <property type="protein sequence ID" value="Pp3c13_7630V3.1"/>
    <property type="gene ID" value="Pp3c13_7630"/>
</dbReference>
<feature type="transmembrane region" description="Helical" evidence="17">
    <location>
        <begin position="493"/>
        <end position="513"/>
    </location>
</feature>
<feature type="transmembrane region" description="Helical" evidence="17">
    <location>
        <begin position="254"/>
        <end position="273"/>
    </location>
</feature>
<dbReference type="FunFam" id="1.20.1420.30:FF:000019">
    <property type="entry name" value="Sodium/calcium exchanger NCL2"/>
    <property type="match status" value="1"/>
</dbReference>
<feature type="transmembrane region" description="Helical" evidence="17">
    <location>
        <begin position="76"/>
        <end position="99"/>
    </location>
</feature>
<reference evidence="20" key="3">
    <citation type="submission" date="2020-12" db="UniProtKB">
        <authorList>
            <consortium name="EnsemblPlants"/>
        </authorList>
    </citation>
    <scope>IDENTIFICATION</scope>
</reference>
<dbReference type="SMART" id="SM00054">
    <property type="entry name" value="EFh"/>
    <property type="match status" value="2"/>
</dbReference>
<evidence type="ECO:0000256" key="9">
    <source>
        <dbReference type="ARBA" id="ARBA00022737"/>
    </source>
</evidence>
<evidence type="ECO:0000256" key="4">
    <source>
        <dbReference type="ARBA" id="ARBA00022449"/>
    </source>
</evidence>
<evidence type="ECO:0000256" key="17">
    <source>
        <dbReference type="SAM" id="Phobius"/>
    </source>
</evidence>
<keyword evidence="12" id="KW-0346">Stress response</keyword>
<keyword evidence="5" id="KW-1003">Cell membrane</keyword>
<dbReference type="AlphaFoldDB" id="A0A7I4AS94"/>
<evidence type="ECO:0000256" key="16">
    <source>
        <dbReference type="ARBA" id="ARBA00023201"/>
    </source>
</evidence>
<protein>
    <recommendedName>
        <fullName evidence="19">EF-hand domain-containing protein</fullName>
    </recommendedName>
</protein>
<feature type="transmembrane region" description="Helical" evidence="17">
    <location>
        <begin position="589"/>
        <end position="608"/>
    </location>
</feature>
<feature type="domain" description="EF-hand" evidence="19">
    <location>
        <begin position="320"/>
        <end position="355"/>
    </location>
</feature>
<keyword evidence="9" id="KW-0677">Repeat</keyword>
<dbReference type="GO" id="GO:0070588">
    <property type="term" value="P:calcium ion transmembrane transport"/>
    <property type="evidence" value="ECO:0000318"/>
    <property type="project" value="GO_Central"/>
</dbReference>
<evidence type="ECO:0000256" key="10">
    <source>
        <dbReference type="ARBA" id="ARBA00022837"/>
    </source>
</evidence>
<reference evidence="20 21" key="2">
    <citation type="journal article" date="2018" name="Plant J.">
        <title>The Physcomitrella patens chromosome-scale assembly reveals moss genome structure and evolution.</title>
        <authorList>
            <person name="Lang D."/>
            <person name="Ullrich K.K."/>
            <person name="Murat F."/>
            <person name="Fuchs J."/>
            <person name="Jenkins J."/>
            <person name="Haas F.B."/>
            <person name="Piednoel M."/>
            <person name="Gundlach H."/>
            <person name="Van Bel M."/>
            <person name="Meyberg R."/>
            <person name="Vives C."/>
            <person name="Morata J."/>
            <person name="Symeonidi A."/>
            <person name="Hiss M."/>
            <person name="Muchero W."/>
            <person name="Kamisugi Y."/>
            <person name="Saleh O."/>
            <person name="Blanc G."/>
            <person name="Decker E.L."/>
            <person name="van Gessel N."/>
            <person name="Grimwood J."/>
            <person name="Hayes R.D."/>
            <person name="Graham S.W."/>
            <person name="Gunter L.E."/>
            <person name="McDaniel S.F."/>
            <person name="Hoernstein S.N.W."/>
            <person name="Larsson A."/>
            <person name="Li F.W."/>
            <person name="Perroud P.F."/>
            <person name="Phillips J."/>
            <person name="Ranjan P."/>
            <person name="Rokshar D.S."/>
            <person name="Rothfels C.J."/>
            <person name="Schneider L."/>
            <person name="Shu S."/>
            <person name="Stevenson D.W."/>
            <person name="Thummler F."/>
            <person name="Tillich M."/>
            <person name="Villarreal Aguilar J.C."/>
            <person name="Widiez T."/>
            <person name="Wong G.K."/>
            <person name="Wymore A."/>
            <person name="Zhang Y."/>
            <person name="Zimmer A.D."/>
            <person name="Quatrano R.S."/>
            <person name="Mayer K.F.X."/>
            <person name="Goodstein D."/>
            <person name="Casacuberta J.M."/>
            <person name="Vandepoele K."/>
            <person name="Reski R."/>
            <person name="Cuming A.C."/>
            <person name="Tuskan G.A."/>
            <person name="Maumus F."/>
            <person name="Salse J."/>
            <person name="Schmutz J."/>
            <person name="Rensing S.A."/>
        </authorList>
    </citation>
    <scope>NUCLEOTIDE SEQUENCE [LARGE SCALE GENOMIC DNA]</scope>
    <source>
        <strain evidence="20 21">cv. Gransden 2004</strain>
    </source>
</reference>
<dbReference type="GO" id="GO:0006874">
    <property type="term" value="P:intracellular calcium ion homeostasis"/>
    <property type="evidence" value="ECO:0000318"/>
    <property type="project" value="GO_Central"/>
</dbReference>
<feature type="signal peptide" evidence="18">
    <location>
        <begin position="1"/>
        <end position="29"/>
    </location>
</feature>
<dbReference type="InterPro" id="IPR004837">
    <property type="entry name" value="NaCa_Exmemb"/>
</dbReference>
<dbReference type="Pfam" id="PF01699">
    <property type="entry name" value="Na_Ca_ex"/>
    <property type="match status" value="1"/>
</dbReference>
<feature type="transmembrane region" description="Helical" evidence="17">
    <location>
        <begin position="160"/>
        <end position="185"/>
    </location>
</feature>
<dbReference type="PANTHER" id="PTHR31503:SF81">
    <property type="entry name" value="EF-HAND DOMAIN-CONTAINING PROTEIN"/>
    <property type="match status" value="1"/>
</dbReference>
<evidence type="ECO:0000256" key="18">
    <source>
        <dbReference type="SAM" id="SignalP"/>
    </source>
</evidence>
<keyword evidence="15 17" id="KW-0472">Membrane</keyword>
<feature type="transmembrane region" description="Helical" evidence="17">
    <location>
        <begin position="225"/>
        <end position="242"/>
    </location>
</feature>
<dbReference type="Gramene" id="Pp3c13_7630V3.1">
    <property type="protein sequence ID" value="Pp3c13_7630V3.1"/>
    <property type="gene ID" value="Pp3c13_7630"/>
</dbReference>
<dbReference type="GO" id="GO:0015369">
    <property type="term" value="F:calcium:proton antiporter activity"/>
    <property type="evidence" value="ECO:0000318"/>
    <property type="project" value="GO_Central"/>
</dbReference>
<dbReference type="InterPro" id="IPR044880">
    <property type="entry name" value="NCX_ion-bd_dom_sf"/>
</dbReference>
<evidence type="ECO:0000256" key="12">
    <source>
        <dbReference type="ARBA" id="ARBA00023016"/>
    </source>
</evidence>
<evidence type="ECO:0000256" key="8">
    <source>
        <dbReference type="ARBA" id="ARBA00022723"/>
    </source>
</evidence>
<dbReference type="InterPro" id="IPR004713">
    <property type="entry name" value="CaH_exchang"/>
</dbReference>
<dbReference type="InterPro" id="IPR011992">
    <property type="entry name" value="EF-hand-dom_pair"/>
</dbReference>
<feature type="chain" id="PRO_5029851440" description="EF-hand domain-containing protein" evidence="18">
    <location>
        <begin position="30"/>
        <end position="615"/>
    </location>
</feature>
<comment type="similarity">
    <text evidence="2">Belongs to the Ca(2+):cation antiporter (CaCA) (TC 2.A.19) family.</text>
</comment>
<dbReference type="GO" id="GO:0005886">
    <property type="term" value="C:plasma membrane"/>
    <property type="evidence" value="ECO:0007669"/>
    <property type="project" value="UniProtKB-SubCell"/>
</dbReference>
<dbReference type="GO" id="GO:0006814">
    <property type="term" value="P:sodium ion transport"/>
    <property type="evidence" value="ECO:0007669"/>
    <property type="project" value="UniProtKB-KW"/>
</dbReference>
<keyword evidence="7 17" id="KW-0812">Transmembrane</keyword>
<dbReference type="GO" id="GO:0005509">
    <property type="term" value="F:calcium ion binding"/>
    <property type="evidence" value="ECO:0007669"/>
    <property type="project" value="InterPro"/>
</dbReference>
<dbReference type="Pfam" id="PF13499">
    <property type="entry name" value="EF-hand_7"/>
    <property type="match status" value="1"/>
</dbReference>
<evidence type="ECO:0000256" key="2">
    <source>
        <dbReference type="ARBA" id="ARBA00008170"/>
    </source>
</evidence>
<proteinExistence type="inferred from homology"/>
<evidence type="ECO:0000256" key="14">
    <source>
        <dbReference type="ARBA" id="ARBA00023065"/>
    </source>
</evidence>
<feature type="transmembrane region" description="Helical" evidence="17">
    <location>
        <begin position="111"/>
        <end position="132"/>
    </location>
</feature>
<keyword evidence="10" id="KW-0106">Calcium</keyword>
<feature type="domain" description="EF-hand" evidence="19">
    <location>
        <begin position="362"/>
        <end position="397"/>
    </location>
</feature>
<dbReference type="Gene3D" id="1.20.1420.30">
    <property type="entry name" value="NCX, central ion-binding region"/>
    <property type="match status" value="1"/>
</dbReference>
<evidence type="ECO:0000256" key="3">
    <source>
        <dbReference type="ARBA" id="ARBA00022448"/>
    </source>
</evidence>
<keyword evidence="14" id="KW-0406">Ion transport</keyword>
<evidence type="ECO:0000256" key="6">
    <source>
        <dbReference type="ARBA" id="ARBA00022568"/>
    </source>
</evidence>
<keyword evidence="8" id="KW-0479">Metal-binding</keyword>
<evidence type="ECO:0000256" key="11">
    <source>
        <dbReference type="ARBA" id="ARBA00022989"/>
    </source>
</evidence>
<evidence type="ECO:0000256" key="15">
    <source>
        <dbReference type="ARBA" id="ARBA00023136"/>
    </source>
</evidence>
<evidence type="ECO:0000256" key="7">
    <source>
        <dbReference type="ARBA" id="ARBA00022692"/>
    </source>
</evidence>
<dbReference type="CDD" id="cd00051">
    <property type="entry name" value="EFh"/>
    <property type="match status" value="1"/>
</dbReference>
<dbReference type="EMBL" id="ABEU02000013">
    <property type="status" value="NOT_ANNOTATED_CDS"/>
    <property type="molecule type" value="Genomic_DNA"/>
</dbReference>
<evidence type="ECO:0000259" key="19">
    <source>
        <dbReference type="PROSITE" id="PS50222"/>
    </source>
</evidence>
<dbReference type="Gene3D" id="1.10.238.10">
    <property type="entry name" value="EF-hand"/>
    <property type="match status" value="1"/>
</dbReference>
<dbReference type="FunCoup" id="A0A7I4AS94">
    <property type="interactions" value="1436"/>
</dbReference>
<dbReference type="InterPro" id="IPR018247">
    <property type="entry name" value="EF_Hand_1_Ca_BS"/>
</dbReference>
<keyword evidence="4" id="KW-0050">Antiport</keyword>
<keyword evidence="18" id="KW-0732">Signal</keyword>
<evidence type="ECO:0000256" key="13">
    <source>
        <dbReference type="ARBA" id="ARBA00023053"/>
    </source>
</evidence>
<evidence type="ECO:0000256" key="5">
    <source>
        <dbReference type="ARBA" id="ARBA00022475"/>
    </source>
</evidence>
<accession>A0A7I4AS94</accession>
<dbReference type="InterPro" id="IPR002048">
    <property type="entry name" value="EF_hand_dom"/>
</dbReference>
<keyword evidence="21" id="KW-1185">Reference proteome</keyword>
<dbReference type="SUPFAM" id="SSF47473">
    <property type="entry name" value="EF-hand"/>
    <property type="match status" value="1"/>
</dbReference>
<evidence type="ECO:0000313" key="20">
    <source>
        <dbReference type="EnsemblPlants" id="Pp3c13_7630V3.1"/>
    </source>
</evidence>
<dbReference type="Proteomes" id="UP000006727">
    <property type="component" value="Chromosome 13"/>
</dbReference>
<dbReference type="PANTHER" id="PTHR31503">
    <property type="entry name" value="VACUOLAR CALCIUM ION TRANSPORTER"/>
    <property type="match status" value="1"/>
</dbReference>
<feature type="transmembrane region" description="Helical" evidence="17">
    <location>
        <begin position="462"/>
        <end position="481"/>
    </location>
</feature>
<feature type="transmembrane region" description="Helical" evidence="17">
    <location>
        <begin position="534"/>
        <end position="556"/>
    </location>
</feature>
<keyword evidence="6" id="KW-0109">Calcium transport</keyword>
<evidence type="ECO:0000256" key="1">
    <source>
        <dbReference type="ARBA" id="ARBA00004651"/>
    </source>
</evidence>
<keyword evidence="16" id="KW-0739">Sodium transport</keyword>
<keyword evidence="13" id="KW-0915">Sodium</keyword>
<keyword evidence="3" id="KW-0813">Transport</keyword>
<dbReference type="GO" id="GO:0005774">
    <property type="term" value="C:vacuolar membrane"/>
    <property type="evidence" value="ECO:0007669"/>
    <property type="project" value="UniProtKB-ARBA"/>
</dbReference>
<evidence type="ECO:0000313" key="21">
    <source>
        <dbReference type="Proteomes" id="UP000006727"/>
    </source>
</evidence>
<sequence length="615" mass="67866">MKSRGTQLLESSIALLVVALMLQSVLVHGETEATPYSDRGNAWKIESVLRKKDNERQWRGFGGFVGQSGTCEEKYGVMPCSVSLGGNAALLVIYGYMMLQAAQLLSDGSELLLTVMSPGIIGGLLLPIFGAFPDALLITDFKGLEISGFGANLAEAQEKVFVGMGLLAGSSVMLLTALWGSCLIVGRCDLVPHFANSKLVAKDRTLTKGFHLTETGVTTDQQTKWASWIMMATLLPYIVAQIPRLLDWNAEGHVFVAIAAVIAVIGLFSYCGYQLMAPRIQERRIAWAKHRYMRNHALHKVSHLSHEQNWGSLFTANSEPNEEVLLKLFRHFDPDNDEHLTMTELRGLILGLGIERDNGQVPDEEELQHWMLEFDVSRDNRISVDEFLEGIKRWIKSSKSISLPKTNTVKVDRSSPSEHHGWDFEAQNAKLDLASLADEANDDDDENESNSDPTKAQVITKAIFYLLSGAAVAAIFADPLVDAISGFSEASGISPFFISFIATPLATNSSEAISSLIFAKRKRKKNISMTYSQIYGAVTMNNTMCLGIFLAIVYFRSLQWDFSAEIFVIFFATLLMGSVAALRTTFPLWMAFIGIALYPASIGLVAFLDYVCGWH</sequence>
<dbReference type="PROSITE" id="PS00018">
    <property type="entry name" value="EF_HAND_1"/>
    <property type="match status" value="1"/>
</dbReference>
<comment type="subcellular location">
    <subcellularLocation>
        <location evidence="1">Cell membrane</location>
        <topology evidence="1">Multi-pass membrane protein</topology>
    </subcellularLocation>
</comment>
<keyword evidence="11 17" id="KW-1133">Transmembrane helix</keyword>
<name>A0A7I4AS94_PHYPA</name>
<reference evidence="20 21" key="1">
    <citation type="journal article" date="2008" name="Science">
        <title>The Physcomitrella genome reveals evolutionary insights into the conquest of land by plants.</title>
        <authorList>
            <person name="Rensing S."/>
            <person name="Lang D."/>
            <person name="Zimmer A."/>
            <person name="Terry A."/>
            <person name="Salamov A."/>
            <person name="Shapiro H."/>
            <person name="Nishiyama T."/>
            <person name="Perroud P.-F."/>
            <person name="Lindquist E."/>
            <person name="Kamisugi Y."/>
            <person name="Tanahashi T."/>
            <person name="Sakakibara K."/>
            <person name="Fujita T."/>
            <person name="Oishi K."/>
            <person name="Shin-I T."/>
            <person name="Kuroki Y."/>
            <person name="Toyoda A."/>
            <person name="Suzuki Y."/>
            <person name="Hashimoto A."/>
            <person name="Yamaguchi K."/>
            <person name="Sugano A."/>
            <person name="Kohara Y."/>
            <person name="Fujiyama A."/>
            <person name="Anterola A."/>
            <person name="Aoki S."/>
            <person name="Ashton N."/>
            <person name="Barbazuk W.B."/>
            <person name="Barker E."/>
            <person name="Bennetzen J."/>
            <person name="Bezanilla M."/>
            <person name="Blankenship R."/>
            <person name="Cho S.H."/>
            <person name="Dutcher S."/>
            <person name="Estelle M."/>
            <person name="Fawcett J.A."/>
            <person name="Gundlach H."/>
            <person name="Hanada K."/>
            <person name="Heyl A."/>
            <person name="Hicks K.A."/>
            <person name="Hugh J."/>
            <person name="Lohr M."/>
            <person name="Mayer K."/>
            <person name="Melkozernov A."/>
            <person name="Murata T."/>
            <person name="Nelson D."/>
            <person name="Pils B."/>
            <person name="Prigge M."/>
            <person name="Reiss B."/>
            <person name="Renner T."/>
            <person name="Rombauts S."/>
            <person name="Rushton P."/>
            <person name="Sanderfoot A."/>
            <person name="Schween G."/>
            <person name="Shiu S.-H."/>
            <person name="Stueber K."/>
            <person name="Theodoulou F.L."/>
            <person name="Tu H."/>
            <person name="Van de Peer Y."/>
            <person name="Verrier P.J."/>
            <person name="Waters E."/>
            <person name="Wood A."/>
            <person name="Yang L."/>
            <person name="Cove D."/>
            <person name="Cuming A."/>
            <person name="Hasebe M."/>
            <person name="Lucas S."/>
            <person name="Mishler D.B."/>
            <person name="Reski R."/>
            <person name="Grigoriev I."/>
            <person name="Quatrano R.S."/>
            <person name="Boore J.L."/>
        </authorList>
    </citation>
    <scope>NUCLEOTIDE SEQUENCE [LARGE SCALE GENOMIC DNA]</scope>
    <source>
        <strain evidence="20 21">cv. Gransden 2004</strain>
    </source>
</reference>
<dbReference type="InParanoid" id="A0A7I4AS94"/>
<dbReference type="PROSITE" id="PS50222">
    <property type="entry name" value="EF_HAND_2"/>
    <property type="match status" value="2"/>
</dbReference>
<feature type="transmembrane region" description="Helical" evidence="17">
    <location>
        <begin position="562"/>
        <end position="582"/>
    </location>
</feature>